<comment type="subcellular location">
    <subcellularLocation>
        <location evidence="1">Golgi apparatus membrane</location>
        <topology evidence="1">Single-pass type II membrane protein</topology>
    </subcellularLocation>
</comment>
<comment type="caution">
    <text evidence="7">The sequence shown here is derived from an EMBL/GenBank/DDBJ whole genome shotgun (WGS) entry which is preliminary data.</text>
</comment>
<evidence type="ECO:0000256" key="4">
    <source>
        <dbReference type="ARBA" id="ARBA00022968"/>
    </source>
</evidence>
<evidence type="ECO:0000256" key="5">
    <source>
        <dbReference type="ARBA" id="ARBA00023034"/>
    </source>
</evidence>
<organism evidence="7 8">
    <name type="scientific">Canavalia gladiata</name>
    <name type="common">Sword bean</name>
    <name type="synonym">Dolichos gladiatus</name>
    <dbReference type="NCBI Taxonomy" id="3824"/>
    <lineage>
        <taxon>Eukaryota</taxon>
        <taxon>Viridiplantae</taxon>
        <taxon>Streptophyta</taxon>
        <taxon>Embryophyta</taxon>
        <taxon>Tracheophyta</taxon>
        <taxon>Spermatophyta</taxon>
        <taxon>Magnoliopsida</taxon>
        <taxon>eudicotyledons</taxon>
        <taxon>Gunneridae</taxon>
        <taxon>Pentapetalae</taxon>
        <taxon>rosids</taxon>
        <taxon>fabids</taxon>
        <taxon>Fabales</taxon>
        <taxon>Fabaceae</taxon>
        <taxon>Papilionoideae</taxon>
        <taxon>50 kb inversion clade</taxon>
        <taxon>NPAAA clade</taxon>
        <taxon>indigoferoid/millettioid clade</taxon>
        <taxon>Phaseoleae</taxon>
        <taxon>Canavalia</taxon>
    </lineage>
</organism>
<name>A0AAN9L9A2_CANGL</name>
<keyword evidence="8" id="KW-1185">Reference proteome</keyword>
<keyword evidence="5" id="KW-0333">Golgi apparatus</keyword>
<keyword evidence="4" id="KW-0735">Signal-anchor</keyword>
<protein>
    <recommendedName>
        <fullName evidence="6">Exostosin GT47 domain-containing protein</fullName>
    </recommendedName>
</protein>
<evidence type="ECO:0000256" key="2">
    <source>
        <dbReference type="ARBA" id="ARBA00010271"/>
    </source>
</evidence>
<dbReference type="InterPro" id="IPR004263">
    <property type="entry name" value="Exostosin"/>
</dbReference>
<keyword evidence="4" id="KW-0812">Transmembrane</keyword>
<keyword evidence="3" id="KW-0328">Glycosyltransferase</keyword>
<proteinExistence type="inferred from homology"/>
<evidence type="ECO:0000256" key="3">
    <source>
        <dbReference type="ARBA" id="ARBA00022676"/>
    </source>
</evidence>
<dbReference type="AlphaFoldDB" id="A0AAN9L9A2"/>
<gene>
    <name evidence="7" type="ORF">VNO77_24239</name>
</gene>
<dbReference type="Pfam" id="PF03016">
    <property type="entry name" value="Exostosin_GT47"/>
    <property type="match status" value="1"/>
</dbReference>
<reference evidence="7 8" key="1">
    <citation type="submission" date="2024-01" db="EMBL/GenBank/DDBJ databases">
        <title>The genomes of 5 underutilized Papilionoideae crops provide insights into root nodulation and disease resistanc.</title>
        <authorList>
            <person name="Jiang F."/>
        </authorList>
    </citation>
    <scope>NUCLEOTIDE SEQUENCE [LARGE SCALE GENOMIC DNA]</scope>
    <source>
        <strain evidence="7">LVBAO_FW01</strain>
        <tissue evidence="7">Leaves</tissue>
    </source>
</reference>
<dbReference type="EMBL" id="JAYMYQ010000005">
    <property type="protein sequence ID" value="KAK7330054.1"/>
    <property type="molecule type" value="Genomic_DNA"/>
</dbReference>
<evidence type="ECO:0000313" key="7">
    <source>
        <dbReference type="EMBL" id="KAK7330054.1"/>
    </source>
</evidence>
<dbReference type="PANTHER" id="PTHR11062">
    <property type="entry name" value="EXOSTOSIN HEPARAN SULFATE GLYCOSYLTRANSFERASE -RELATED"/>
    <property type="match status" value="1"/>
</dbReference>
<accession>A0AAN9L9A2</accession>
<dbReference type="Proteomes" id="UP001367508">
    <property type="component" value="Unassembled WGS sequence"/>
</dbReference>
<dbReference type="GO" id="GO:0000139">
    <property type="term" value="C:Golgi membrane"/>
    <property type="evidence" value="ECO:0007669"/>
    <property type="project" value="UniProtKB-SubCell"/>
</dbReference>
<evidence type="ECO:0000256" key="1">
    <source>
        <dbReference type="ARBA" id="ARBA00004323"/>
    </source>
</evidence>
<dbReference type="InterPro" id="IPR040911">
    <property type="entry name" value="Exostosin_GT47"/>
</dbReference>
<feature type="domain" description="Exostosin GT47" evidence="6">
    <location>
        <begin position="142"/>
        <end position="427"/>
    </location>
</feature>
<sequence length="476" mass="54885">MASTFIPNSCLLFSVTFLFLILLALFTYNRNHVVLLLPTVNLLPSRNDLKTLDAAEEQHTLPLKPSFLSGDENVTIAIHNKPKRNRNSSLVRIEKELAEARKAIHRAIRWKNFTSEKEEIFVPRGCVYRNAYAFHQSHIEMLKRFKVWTYKEGEPPLVHDGPLSSIYSIDGHFMAEIDNGASPFSARHPDEAHVLMLPVSVTQIVRYLYQPLTTYSREQLMLVTVDYTNTIAQRYPYWNRSKGADHFLASCHDWAPDISNHELGKKLFKNIIRVLCNANTSEGFRPNRDVSIPEMNLMSYALSSSIPGEDPNHRSILAFFAGGAHGKIRKILLKHWKNKDEEVQVHEYLPKGLNYNHLMEQSKFCLCPSGYEVASPRLVESINAGCVPVIVSDYYQLPFSDVLDWSKFSLHVPPERIPEIKTILKSVPHAKYLKLQKRVIQVQRHFELNRPAKPFDVIHMILHSIWLRRLNIRLPH</sequence>
<dbReference type="PANTHER" id="PTHR11062:SF267">
    <property type="entry name" value="EXOSTOSIN FAMILY PROTEIN"/>
    <property type="match status" value="1"/>
</dbReference>
<dbReference type="GO" id="GO:0016757">
    <property type="term" value="F:glycosyltransferase activity"/>
    <property type="evidence" value="ECO:0007669"/>
    <property type="project" value="UniProtKB-KW"/>
</dbReference>
<keyword evidence="3" id="KW-0808">Transferase</keyword>
<comment type="similarity">
    <text evidence="2">Belongs to the glycosyltransferase 47 family.</text>
</comment>
<evidence type="ECO:0000259" key="6">
    <source>
        <dbReference type="Pfam" id="PF03016"/>
    </source>
</evidence>
<evidence type="ECO:0000313" key="8">
    <source>
        <dbReference type="Proteomes" id="UP001367508"/>
    </source>
</evidence>